<dbReference type="AlphaFoldDB" id="A0AAE1VNL3"/>
<protein>
    <submittedName>
        <fullName evidence="2">Uncharacterized protein</fullName>
    </submittedName>
</protein>
<feature type="signal peptide" evidence="1">
    <location>
        <begin position="1"/>
        <end position="32"/>
    </location>
</feature>
<dbReference type="InterPro" id="IPR036400">
    <property type="entry name" value="Cyt_B5-like_heme/steroid_sf"/>
</dbReference>
<dbReference type="Gene3D" id="3.10.120.10">
    <property type="entry name" value="Cytochrome b5-like heme/steroid binding domain"/>
    <property type="match status" value="1"/>
</dbReference>
<reference evidence="2" key="1">
    <citation type="submission" date="2023-12" db="EMBL/GenBank/DDBJ databases">
        <title>Genome assembly of Anisodus tanguticus.</title>
        <authorList>
            <person name="Wang Y.-J."/>
        </authorList>
    </citation>
    <scope>NUCLEOTIDE SEQUENCE</scope>
    <source>
        <strain evidence="2">KB-2021</strain>
        <tissue evidence="2">Leaf</tissue>
    </source>
</reference>
<keyword evidence="1" id="KW-0732">Signal</keyword>
<keyword evidence="3" id="KW-1185">Reference proteome</keyword>
<accession>A0AAE1VNL3</accession>
<sequence length="72" mass="8161">MLGMRACCALAINTSFWVWLIAEFWAIPPLHLGDITEEELWAYNGSDSQKPLLMAIKEHIYDVSTSKLPPLI</sequence>
<dbReference type="SUPFAM" id="SSF55856">
    <property type="entry name" value="Cytochrome b5-like heme/steroid binding domain"/>
    <property type="match status" value="1"/>
</dbReference>
<dbReference type="EMBL" id="JAVYJV010000007">
    <property type="protein sequence ID" value="KAK4366505.1"/>
    <property type="molecule type" value="Genomic_DNA"/>
</dbReference>
<evidence type="ECO:0000313" key="2">
    <source>
        <dbReference type="EMBL" id="KAK4366505.1"/>
    </source>
</evidence>
<evidence type="ECO:0000313" key="3">
    <source>
        <dbReference type="Proteomes" id="UP001291623"/>
    </source>
</evidence>
<organism evidence="2 3">
    <name type="scientific">Anisodus tanguticus</name>
    <dbReference type="NCBI Taxonomy" id="243964"/>
    <lineage>
        <taxon>Eukaryota</taxon>
        <taxon>Viridiplantae</taxon>
        <taxon>Streptophyta</taxon>
        <taxon>Embryophyta</taxon>
        <taxon>Tracheophyta</taxon>
        <taxon>Spermatophyta</taxon>
        <taxon>Magnoliopsida</taxon>
        <taxon>eudicotyledons</taxon>
        <taxon>Gunneridae</taxon>
        <taxon>Pentapetalae</taxon>
        <taxon>asterids</taxon>
        <taxon>lamiids</taxon>
        <taxon>Solanales</taxon>
        <taxon>Solanaceae</taxon>
        <taxon>Solanoideae</taxon>
        <taxon>Hyoscyameae</taxon>
        <taxon>Anisodus</taxon>
    </lineage>
</organism>
<feature type="chain" id="PRO_5042014946" evidence="1">
    <location>
        <begin position="33"/>
        <end position="72"/>
    </location>
</feature>
<evidence type="ECO:0000256" key="1">
    <source>
        <dbReference type="SAM" id="SignalP"/>
    </source>
</evidence>
<name>A0AAE1VNL3_9SOLA</name>
<comment type="caution">
    <text evidence="2">The sequence shown here is derived from an EMBL/GenBank/DDBJ whole genome shotgun (WGS) entry which is preliminary data.</text>
</comment>
<gene>
    <name evidence="2" type="ORF">RND71_014385</name>
</gene>
<proteinExistence type="predicted"/>
<dbReference type="Proteomes" id="UP001291623">
    <property type="component" value="Unassembled WGS sequence"/>
</dbReference>